<evidence type="ECO:0000259" key="2">
    <source>
        <dbReference type="PROSITE" id="PS50181"/>
    </source>
</evidence>
<dbReference type="InterPro" id="IPR036047">
    <property type="entry name" value="F-box-like_dom_sf"/>
</dbReference>
<name>A0A0C3S669_PHLG1</name>
<reference evidence="3 4" key="1">
    <citation type="journal article" date="2014" name="PLoS Genet.">
        <title>Analysis of the Phlebiopsis gigantea genome, transcriptome and secretome provides insight into its pioneer colonization strategies of wood.</title>
        <authorList>
            <person name="Hori C."/>
            <person name="Ishida T."/>
            <person name="Igarashi K."/>
            <person name="Samejima M."/>
            <person name="Suzuki H."/>
            <person name="Master E."/>
            <person name="Ferreira P."/>
            <person name="Ruiz-Duenas F.J."/>
            <person name="Held B."/>
            <person name="Canessa P."/>
            <person name="Larrondo L.F."/>
            <person name="Schmoll M."/>
            <person name="Druzhinina I.S."/>
            <person name="Kubicek C.P."/>
            <person name="Gaskell J.A."/>
            <person name="Kersten P."/>
            <person name="St John F."/>
            <person name="Glasner J."/>
            <person name="Sabat G."/>
            <person name="Splinter BonDurant S."/>
            <person name="Syed K."/>
            <person name="Yadav J."/>
            <person name="Mgbeahuruike A.C."/>
            <person name="Kovalchuk A."/>
            <person name="Asiegbu F.O."/>
            <person name="Lackner G."/>
            <person name="Hoffmeister D."/>
            <person name="Rencoret J."/>
            <person name="Gutierrez A."/>
            <person name="Sun H."/>
            <person name="Lindquist E."/>
            <person name="Barry K."/>
            <person name="Riley R."/>
            <person name="Grigoriev I.V."/>
            <person name="Henrissat B."/>
            <person name="Kues U."/>
            <person name="Berka R.M."/>
            <person name="Martinez A.T."/>
            <person name="Covert S.F."/>
            <person name="Blanchette R.A."/>
            <person name="Cullen D."/>
        </authorList>
    </citation>
    <scope>NUCLEOTIDE SEQUENCE [LARGE SCALE GENOMIC DNA]</scope>
    <source>
        <strain evidence="3 4">11061_1 CR5-6</strain>
    </source>
</reference>
<dbReference type="HOGENOM" id="CLU_010790_2_0_1"/>
<evidence type="ECO:0000313" key="3">
    <source>
        <dbReference type="EMBL" id="KIP06012.1"/>
    </source>
</evidence>
<dbReference type="EMBL" id="KN840528">
    <property type="protein sequence ID" value="KIP06012.1"/>
    <property type="molecule type" value="Genomic_DNA"/>
</dbReference>
<gene>
    <name evidence="3" type="ORF">PHLGIDRAFT_36159</name>
</gene>
<protein>
    <recommendedName>
        <fullName evidence="2">F-box domain-containing protein</fullName>
    </recommendedName>
</protein>
<dbReference type="SUPFAM" id="SSF81383">
    <property type="entry name" value="F-box domain"/>
    <property type="match status" value="1"/>
</dbReference>
<dbReference type="AlphaFoldDB" id="A0A0C3S669"/>
<dbReference type="InterPro" id="IPR001810">
    <property type="entry name" value="F-box_dom"/>
</dbReference>
<proteinExistence type="predicted"/>
<dbReference type="OrthoDB" id="2322499at2759"/>
<sequence length="643" mass="73975">MPPARKAKRKRAQTYDSPPSSEDENYKPEDEKYQPEPAVKKVKRTRGKRGNLANFLSMPLDVVYEVLLCLDPMDLLNLARTSKDFRRLLMSQNSAHVWKTVIQDADDIPDCPADLSPPSFVHLLYQSICHNCGRGPCEKIYWECRARYCNRCKTQISIDYNYRYNSDKDYSIRNNLQVPNVSLPFTYLPVYALVPLMLEGPFKLGNLPKLKELLVRRADLEAVQRELSELKSEDEIYAYIKQRTIELEKAREQTEDLVDWRENKVQFRIKNNKRLQAERLKGIEDKLIDLGYEPYIQQIMSMTAFKTHPMVIQAKALTDRIWNNIEDTIIGIAEPVKQAVLRREKEQTIVARLHVLDEALVKIRLRKRNDASLRDIALFIPEVKGVLTLPNDQAVTTADFDFLRTALPEFEEKRKKDAREYLCGQAKKDLGIDVEDPLALAVGSVFACGACRRLCSWPHILAHSCTTRCQTPSNADHYVNIIVDNTPRMTWAASKYRVPEKLKALIEAYGLDPLTATVEEMDQCPLEHHLSSGCQPANWKVVDDAQTEAARPLEAFARGMGTDRLWTCARCPRMEQRLVSRHELEEHMSTKHNLAKPTDEDFVYDSPLSETGATNVRLLDEKEKGQWRVDRYKSNTAAYFPLT</sequence>
<keyword evidence="4" id="KW-1185">Reference proteome</keyword>
<dbReference type="Proteomes" id="UP000053257">
    <property type="component" value="Unassembled WGS sequence"/>
</dbReference>
<evidence type="ECO:0000256" key="1">
    <source>
        <dbReference type="SAM" id="MobiDB-lite"/>
    </source>
</evidence>
<feature type="compositionally biased region" description="Basic residues" evidence="1">
    <location>
        <begin position="1"/>
        <end position="12"/>
    </location>
</feature>
<organism evidence="3 4">
    <name type="scientific">Phlebiopsis gigantea (strain 11061_1 CR5-6)</name>
    <name type="common">White-rot fungus</name>
    <name type="synonym">Peniophora gigantea</name>
    <dbReference type="NCBI Taxonomy" id="745531"/>
    <lineage>
        <taxon>Eukaryota</taxon>
        <taxon>Fungi</taxon>
        <taxon>Dikarya</taxon>
        <taxon>Basidiomycota</taxon>
        <taxon>Agaricomycotina</taxon>
        <taxon>Agaricomycetes</taxon>
        <taxon>Polyporales</taxon>
        <taxon>Phanerochaetaceae</taxon>
        <taxon>Phlebiopsis</taxon>
    </lineage>
</organism>
<feature type="region of interest" description="Disordered" evidence="1">
    <location>
        <begin position="1"/>
        <end position="45"/>
    </location>
</feature>
<feature type="compositionally biased region" description="Basic and acidic residues" evidence="1">
    <location>
        <begin position="24"/>
        <end position="34"/>
    </location>
</feature>
<dbReference type="PROSITE" id="PS50181">
    <property type="entry name" value="FBOX"/>
    <property type="match status" value="1"/>
</dbReference>
<evidence type="ECO:0000313" key="4">
    <source>
        <dbReference type="Proteomes" id="UP000053257"/>
    </source>
</evidence>
<feature type="domain" description="F-box" evidence="2">
    <location>
        <begin position="52"/>
        <end position="101"/>
    </location>
</feature>
<dbReference type="Pfam" id="PF00646">
    <property type="entry name" value="F-box"/>
    <property type="match status" value="1"/>
</dbReference>
<accession>A0A0C3S669</accession>
<dbReference type="SMART" id="SM00256">
    <property type="entry name" value="FBOX"/>
    <property type="match status" value="1"/>
</dbReference>
<dbReference type="CDD" id="cd09917">
    <property type="entry name" value="F-box_SF"/>
    <property type="match status" value="1"/>
</dbReference>